<organism evidence="5 6">
    <name type="scientific">Pelagibacterium flavum</name>
    <dbReference type="NCBI Taxonomy" id="2984530"/>
    <lineage>
        <taxon>Bacteria</taxon>
        <taxon>Pseudomonadati</taxon>
        <taxon>Pseudomonadota</taxon>
        <taxon>Alphaproteobacteria</taxon>
        <taxon>Hyphomicrobiales</taxon>
        <taxon>Devosiaceae</taxon>
        <taxon>Pelagibacterium</taxon>
    </lineage>
</organism>
<dbReference type="InterPro" id="IPR004113">
    <property type="entry name" value="FAD-bd_oxidored_4_C"/>
</dbReference>
<dbReference type="SUPFAM" id="SSF55103">
    <property type="entry name" value="FAD-linked oxidases, C-terminal domain"/>
    <property type="match status" value="1"/>
</dbReference>
<dbReference type="PANTHER" id="PTHR43716">
    <property type="entry name" value="D-2-HYDROXYGLUTARATE DEHYDROGENASE, MITOCHONDRIAL"/>
    <property type="match status" value="1"/>
</dbReference>
<dbReference type="Gene3D" id="3.30.43.10">
    <property type="entry name" value="Uridine Diphospho-n-acetylenolpyruvylglucosamine Reductase, domain 2"/>
    <property type="match status" value="1"/>
</dbReference>
<evidence type="ECO:0000256" key="1">
    <source>
        <dbReference type="ARBA" id="ARBA00008000"/>
    </source>
</evidence>
<sequence length="470" mass="49381">MTLSKDQIVPALVQLLGENSVVSEAGDMAGYVSEPRHRFHKQAQAVALPRTVAEVQAVMEWASEVGVHIVPQAGNTGLVGGQVPLFGDEVILSISKLKGVRNVDAAAGHMTLDAGTTLQEAHEIAEEAGMLFPLYIASQGSARIGGVLGSNAGGVQVLSYGNARELCLGVEAVMADGSIYKGLNALRKDNTGYDLKDLLVGSEGTLGIITAATLKLFPKPDAHETALVNVASPEAALELFTMMRARAGNTLTAFELMPRIGIDFQLKHKMMAQDPTAEMSDWYVLVEISVPRGGVAGGLSQAVEEAFESGLVGNGVIAETLSQREAFWAAREQMSEVQSREGASIKHDVSVPVAAVPELIARGSEAAQKAVPGIRPVPFGHLGDGNIHFNFSQPEGADGKAFMDGAEAVHDAVYGVVLELGGSVSAEHGIGQLKTELLRQVKDPVALKMMKAIKSALDPKGILNPGKMLG</sequence>
<evidence type="ECO:0000313" key="6">
    <source>
        <dbReference type="Proteomes" id="UP001163882"/>
    </source>
</evidence>
<dbReference type="Pfam" id="PF02913">
    <property type="entry name" value="FAD-oxidase_C"/>
    <property type="match status" value="1"/>
</dbReference>
<name>A0ABY6ILG4_9HYPH</name>
<dbReference type="PROSITE" id="PS51387">
    <property type="entry name" value="FAD_PCMH"/>
    <property type="match status" value="1"/>
</dbReference>
<dbReference type="InterPro" id="IPR016167">
    <property type="entry name" value="FAD-bd_PCMH_sub1"/>
</dbReference>
<evidence type="ECO:0000256" key="3">
    <source>
        <dbReference type="ARBA" id="ARBA00022827"/>
    </source>
</evidence>
<keyword evidence="6" id="KW-1185">Reference proteome</keyword>
<dbReference type="InterPro" id="IPR016169">
    <property type="entry name" value="FAD-bd_PCMH_sub2"/>
</dbReference>
<dbReference type="InterPro" id="IPR016164">
    <property type="entry name" value="FAD-linked_Oxase-like_C"/>
</dbReference>
<comment type="similarity">
    <text evidence="1">Belongs to the FAD-binding oxidoreductase/transferase type 4 family.</text>
</comment>
<evidence type="ECO:0000313" key="5">
    <source>
        <dbReference type="EMBL" id="UYQ71436.1"/>
    </source>
</evidence>
<dbReference type="Gene3D" id="3.30.465.10">
    <property type="match status" value="1"/>
</dbReference>
<dbReference type="Gene3D" id="1.10.45.10">
    <property type="entry name" value="Vanillyl-alcohol Oxidase, Chain A, domain 4"/>
    <property type="match status" value="1"/>
</dbReference>
<dbReference type="InterPro" id="IPR006094">
    <property type="entry name" value="Oxid_FAD_bind_N"/>
</dbReference>
<dbReference type="SUPFAM" id="SSF56176">
    <property type="entry name" value="FAD-binding/transporter-associated domain-like"/>
    <property type="match status" value="1"/>
</dbReference>
<feature type="domain" description="FAD-binding PCMH-type" evidence="4">
    <location>
        <begin position="39"/>
        <end position="219"/>
    </location>
</feature>
<reference evidence="5" key="1">
    <citation type="submission" date="2022-10" db="EMBL/GenBank/DDBJ databases">
        <title>YIM 151497 complete genome.</title>
        <authorList>
            <person name="Chen X."/>
        </authorList>
    </citation>
    <scope>NUCLEOTIDE SEQUENCE</scope>
    <source>
        <strain evidence="5">YIM 151497</strain>
    </source>
</reference>
<protein>
    <submittedName>
        <fullName evidence="5">FAD-binding oxidoreductase</fullName>
    </submittedName>
</protein>
<dbReference type="RefSeq" id="WP_264225088.1">
    <property type="nucleotide sequence ID" value="NZ_CP107716.1"/>
</dbReference>
<dbReference type="InterPro" id="IPR051264">
    <property type="entry name" value="FAD-oxidored/transferase_4"/>
</dbReference>
<keyword evidence="3" id="KW-0274">FAD</keyword>
<evidence type="ECO:0000259" key="4">
    <source>
        <dbReference type="PROSITE" id="PS51387"/>
    </source>
</evidence>
<proteinExistence type="inferred from homology"/>
<dbReference type="PANTHER" id="PTHR43716:SF2">
    <property type="entry name" value="BLL6224 PROTEIN"/>
    <property type="match status" value="1"/>
</dbReference>
<dbReference type="EMBL" id="CP107716">
    <property type="protein sequence ID" value="UYQ71436.1"/>
    <property type="molecule type" value="Genomic_DNA"/>
</dbReference>
<dbReference type="InterPro" id="IPR016166">
    <property type="entry name" value="FAD-bd_PCMH"/>
</dbReference>
<accession>A0ABY6ILG4</accession>
<dbReference type="InterPro" id="IPR016171">
    <property type="entry name" value="Vanillyl_alc_oxidase_C-sub2"/>
</dbReference>
<dbReference type="InterPro" id="IPR036318">
    <property type="entry name" value="FAD-bd_PCMH-like_sf"/>
</dbReference>
<dbReference type="Proteomes" id="UP001163882">
    <property type="component" value="Chromosome"/>
</dbReference>
<dbReference type="Gene3D" id="3.30.70.2740">
    <property type="match status" value="1"/>
</dbReference>
<keyword evidence="2" id="KW-0285">Flavoprotein</keyword>
<gene>
    <name evidence="5" type="ORF">OF122_15490</name>
</gene>
<dbReference type="Gene3D" id="3.30.70.2190">
    <property type="match status" value="1"/>
</dbReference>
<dbReference type="Pfam" id="PF01565">
    <property type="entry name" value="FAD_binding_4"/>
    <property type="match status" value="1"/>
</dbReference>
<evidence type="ECO:0000256" key="2">
    <source>
        <dbReference type="ARBA" id="ARBA00022630"/>
    </source>
</evidence>